<sequence length="142" mass="15582">MDPSAVQSLHAAGRAGLWNGSRTASAPRRLLEVPEQQGVGDYFLDYMPPPRDSVALPRHMLYVLVGVVLVVVATYAIVGHLIKDLIHDLADWILGPQTEDEEDECVLEREEKEGLMGKRETDVRMDVQQGGSSHLLPGQAAL</sequence>
<accession>A0A8T2MSK6</accession>
<evidence type="ECO:0000313" key="4">
    <source>
        <dbReference type="Proteomes" id="UP000824540"/>
    </source>
</evidence>
<proteinExistence type="predicted"/>
<reference evidence="3" key="1">
    <citation type="thesis" date="2021" institute="BYU ScholarsArchive" country="Provo, UT, USA">
        <title>Applications of and Algorithms for Genome Assembly and Genomic Analyses with an Emphasis on Marine Teleosts.</title>
        <authorList>
            <person name="Pickett B.D."/>
        </authorList>
    </citation>
    <scope>NUCLEOTIDE SEQUENCE</scope>
    <source>
        <strain evidence="3">HI-2016</strain>
    </source>
</reference>
<keyword evidence="4" id="KW-1185">Reference proteome</keyword>
<keyword evidence="2" id="KW-1133">Transmembrane helix</keyword>
<dbReference type="AlphaFoldDB" id="A0A8T2MSK6"/>
<feature type="compositionally biased region" description="Basic and acidic residues" evidence="1">
    <location>
        <begin position="116"/>
        <end position="125"/>
    </location>
</feature>
<keyword evidence="2" id="KW-0812">Transmembrane</keyword>
<name>A0A8T2MSK6_9TELE</name>
<keyword evidence="2" id="KW-0472">Membrane</keyword>
<evidence type="ECO:0000256" key="1">
    <source>
        <dbReference type="SAM" id="MobiDB-lite"/>
    </source>
</evidence>
<dbReference type="OrthoDB" id="8848457at2759"/>
<feature type="transmembrane region" description="Helical" evidence="2">
    <location>
        <begin position="59"/>
        <end position="78"/>
    </location>
</feature>
<dbReference type="Proteomes" id="UP000824540">
    <property type="component" value="Unassembled WGS sequence"/>
</dbReference>
<gene>
    <name evidence="3" type="ORF">JZ751_009229</name>
</gene>
<feature type="region of interest" description="Disordered" evidence="1">
    <location>
        <begin position="116"/>
        <end position="142"/>
    </location>
</feature>
<evidence type="ECO:0000256" key="2">
    <source>
        <dbReference type="SAM" id="Phobius"/>
    </source>
</evidence>
<protein>
    <submittedName>
        <fullName evidence="3">Uncharacterized protein</fullName>
    </submittedName>
</protein>
<comment type="caution">
    <text evidence="3">The sequence shown here is derived from an EMBL/GenBank/DDBJ whole genome shotgun (WGS) entry which is preliminary data.</text>
</comment>
<dbReference type="EMBL" id="JAFBMS010001643">
    <property type="protein sequence ID" value="KAG9328931.1"/>
    <property type="molecule type" value="Genomic_DNA"/>
</dbReference>
<organism evidence="3 4">
    <name type="scientific">Albula glossodonta</name>
    <name type="common">roundjaw bonefish</name>
    <dbReference type="NCBI Taxonomy" id="121402"/>
    <lineage>
        <taxon>Eukaryota</taxon>
        <taxon>Metazoa</taxon>
        <taxon>Chordata</taxon>
        <taxon>Craniata</taxon>
        <taxon>Vertebrata</taxon>
        <taxon>Euteleostomi</taxon>
        <taxon>Actinopterygii</taxon>
        <taxon>Neopterygii</taxon>
        <taxon>Teleostei</taxon>
        <taxon>Albuliformes</taxon>
        <taxon>Albulidae</taxon>
        <taxon>Albula</taxon>
    </lineage>
</organism>
<evidence type="ECO:0000313" key="3">
    <source>
        <dbReference type="EMBL" id="KAG9328931.1"/>
    </source>
</evidence>